<name>A0AAV4YBA6_CAEEX</name>
<dbReference type="AlphaFoldDB" id="A0AAV4YBA6"/>
<accession>A0AAV4YBA6</accession>
<feature type="non-terminal residue" evidence="1">
    <location>
        <position position="1"/>
    </location>
</feature>
<evidence type="ECO:0000313" key="2">
    <source>
        <dbReference type="Proteomes" id="UP001054945"/>
    </source>
</evidence>
<dbReference type="EMBL" id="BPLR01019070">
    <property type="protein sequence ID" value="GIZ04350.1"/>
    <property type="molecule type" value="Genomic_DNA"/>
</dbReference>
<keyword evidence="2" id="KW-1185">Reference proteome</keyword>
<evidence type="ECO:0000313" key="1">
    <source>
        <dbReference type="EMBL" id="GIZ04350.1"/>
    </source>
</evidence>
<reference evidence="1 2" key="1">
    <citation type="submission" date="2021-06" db="EMBL/GenBank/DDBJ databases">
        <title>Caerostris extrusa draft genome.</title>
        <authorList>
            <person name="Kono N."/>
            <person name="Arakawa K."/>
        </authorList>
    </citation>
    <scope>NUCLEOTIDE SEQUENCE [LARGE SCALE GENOMIC DNA]</scope>
</reference>
<protein>
    <submittedName>
        <fullName evidence="1">Uncharacterized protein</fullName>
    </submittedName>
</protein>
<dbReference type="Proteomes" id="UP001054945">
    <property type="component" value="Unassembled WGS sequence"/>
</dbReference>
<gene>
    <name evidence="1" type="ORF">CEXT_534971</name>
</gene>
<proteinExistence type="predicted"/>
<comment type="caution">
    <text evidence="1">The sequence shown here is derived from an EMBL/GenBank/DDBJ whole genome shotgun (WGS) entry which is preliminary data.</text>
</comment>
<organism evidence="1 2">
    <name type="scientific">Caerostris extrusa</name>
    <name type="common">Bark spider</name>
    <name type="synonym">Caerostris bankana</name>
    <dbReference type="NCBI Taxonomy" id="172846"/>
    <lineage>
        <taxon>Eukaryota</taxon>
        <taxon>Metazoa</taxon>
        <taxon>Ecdysozoa</taxon>
        <taxon>Arthropoda</taxon>
        <taxon>Chelicerata</taxon>
        <taxon>Arachnida</taxon>
        <taxon>Araneae</taxon>
        <taxon>Araneomorphae</taxon>
        <taxon>Entelegynae</taxon>
        <taxon>Araneoidea</taxon>
        <taxon>Araneidae</taxon>
        <taxon>Caerostris</taxon>
    </lineage>
</organism>
<sequence length="30" mass="3396">GKRFNGMTNMQQIAKTPLQHYCGHHNVNGI</sequence>